<dbReference type="GO" id="GO:0071555">
    <property type="term" value="P:cell wall organization"/>
    <property type="evidence" value="ECO:0007669"/>
    <property type="project" value="UniProtKB-KW"/>
</dbReference>
<dbReference type="GO" id="GO:0032153">
    <property type="term" value="C:cell division site"/>
    <property type="evidence" value="ECO:0007669"/>
    <property type="project" value="TreeGrafter"/>
</dbReference>
<feature type="transmembrane region" description="Helical" evidence="11">
    <location>
        <begin position="42"/>
        <end position="60"/>
    </location>
</feature>
<dbReference type="GO" id="GO:0005886">
    <property type="term" value="C:plasma membrane"/>
    <property type="evidence" value="ECO:0007669"/>
    <property type="project" value="TreeGrafter"/>
</dbReference>
<organism evidence="12 13">
    <name type="scientific">Anaerosalibacter bizertensis</name>
    <dbReference type="NCBI Taxonomy" id="932217"/>
    <lineage>
        <taxon>Bacteria</taxon>
        <taxon>Bacillati</taxon>
        <taxon>Bacillota</taxon>
        <taxon>Tissierellia</taxon>
        <taxon>Tissierellales</taxon>
        <taxon>Sporanaerobacteraceae</taxon>
        <taxon>Anaerosalibacter</taxon>
    </lineage>
</organism>
<accession>A0A9Q4FLF2</accession>
<keyword evidence="3" id="KW-0328">Glycosyltransferase</keyword>
<dbReference type="Proteomes" id="UP001108123">
    <property type="component" value="Unassembled WGS sequence"/>
</dbReference>
<evidence type="ECO:0000256" key="7">
    <source>
        <dbReference type="ARBA" id="ARBA00022984"/>
    </source>
</evidence>
<dbReference type="GO" id="GO:0008360">
    <property type="term" value="P:regulation of cell shape"/>
    <property type="evidence" value="ECO:0007669"/>
    <property type="project" value="UniProtKB-KW"/>
</dbReference>
<feature type="transmembrane region" description="Helical" evidence="11">
    <location>
        <begin position="72"/>
        <end position="90"/>
    </location>
</feature>
<comment type="caution">
    <text evidence="12">The sequence shown here is derived from an EMBL/GenBank/DDBJ whole genome shotgun (WGS) entry which is preliminary data.</text>
</comment>
<evidence type="ECO:0000256" key="6">
    <source>
        <dbReference type="ARBA" id="ARBA00022960"/>
    </source>
</evidence>
<dbReference type="AlphaFoldDB" id="A0A9Q4FLF2"/>
<evidence type="ECO:0000256" key="2">
    <source>
        <dbReference type="ARBA" id="ARBA00022475"/>
    </source>
</evidence>
<feature type="transmembrane region" description="Helical" evidence="11">
    <location>
        <begin position="185"/>
        <end position="203"/>
    </location>
</feature>
<dbReference type="PANTHER" id="PTHR30474">
    <property type="entry name" value="CELL CYCLE PROTEIN"/>
    <property type="match status" value="1"/>
</dbReference>
<dbReference type="GO" id="GO:0016757">
    <property type="term" value="F:glycosyltransferase activity"/>
    <property type="evidence" value="ECO:0007669"/>
    <property type="project" value="UniProtKB-KW"/>
</dbReference>
<proteinExistence type="predicted"/>
<evidence type="ECO:0000256" key="8">
    <source>
        <dbReference type="ARBA" id="ARBA00022989"/>
    </source>
</evidence>
<name>A0A9Q4FLF2_9FIRM</name>
<dbReference type="InterPro" id="IPR018365">
    <property type="entry name" value="Cell_cycle_FtsW-rel_CS"/>
</dbReference>
<evidence type="ECO:0000256" key="5">
    <source>
        <dbReference type="ARBA" id="ARBA00022692"/>
    </source>
</evidence>
<evidence type="ECO:0000256" key="4">
    <source>
        <dbReference type="ARBA" id="ARBA00022679"/>
    </source>
</evidence>
<dbReference type="GO" id="GO:0051301">
    <property type="term" value="P:cell division"/>
    <property type="evidence" value="ECO:0007669"/>
    <property type="project" value="InterPro"/>
</dbReference>
<evidence type="ECO:0000313" key="12">
    <source>
        <dbReference type="EMBL" id="MCG4564534.1"/>
    </source>
</evidence>
<comment type="subcellular location">
    <subcellularLocation>
        <location evidence="1">Membrane</location>
        <topology evidence="1">Multi-pass membrane protein</topology>
    </subcellularLocation>
</comment>
<dbReference type="RefSeq" id="WP_226808607.1">
    <property type="nucleotide sequence ID" value="NZ_JAJBNW010000085.1"/>
</dbReference>
<dbReference type="GO" id="GO:0015648">
    <property type="term" value="F:lipid-linked peptidoglycan transporter activity"/>
    <property type="evidence" value="ECO:0007669"/>
    <property type="project" value="TreeGrafter"/>
</dbReference>
<evidence type="ECO:0000256" key="10">
    <source>
        <dbReference type="ARBA" id="ARBA00023316"/>
    </source>
</evidence>
<gene>
    <name evidence="12" type="primary">rodA</name>
    <name evidence="12" type="ORF">L0P62_03630</name>
</gene>
<keyword evidence="4" id="KW-0808">Transferase</keyword>
<feature type="transmembrane region" description="Helical" evidence="11">
    <location>
        <begin position="140"/>
        <end position="157"/>
    </location>
</feature>
<keyword evidence="6" id="KW-0133">Cell shape</keyword>
<dbReference type="Pfam" id="PF01098">
    <property type="entry name" value="FTSW_RODA_SPOVE"/>
    <property type="match status" value="1"/>
</dbReference>
<evidence type="ECO:0000256" key="9">
    <source>
        <dbReference type="ARBA" id="ARBA00023136"/>
    </source>
</evidence>
<dbReference type="PROSITE" id="PS00428">
    <property type="entry name" value="FTSW_RODA_SPOVE"/>
    <property type="match status" value="1"/>
</dbReference>
<evidence type="ECO:0000313" key="13">
    <source>
        <dbReference type="Proteomes" id="UP001108123"/>
    </source>
</evidence>
<evidence type="ECO:0000256" key="11">
    <source>
        <dbReference type="SAM" id="Phobius"/>
    </source>
</evidence>
<keyword evidence="5 11" id="KW-0812">Transmembrane</keyword>
<feature type="transmembrane region" description="Helical" evidence="11">
    <location>
        <begin position="272"/>
        <end position="292"/>
    </location>
</feature>
<keyword evidence="8 11" id="KW-1133">Transmembrane helix</keyword>
<keyword evidence="13" id="KW-1185">Reference proteome</keyword>
<dbReference type="GO" id="GO:0009252">
    <property type="term" value="P:peptidoglycan biosynthetic process"/>
    <property type="evidence" value="ECO:0007669"/>
    <property type="project" value="UniProtKB-KW"/>
</dbReference>
<dbReference type="PANTHER" id="PTHR30474:SF1">
    <property type="entry name" value="PEPTIDOGLYCAN GLYCOSYLTRANSFERASE MRDB"/>
    <property type="match status" value="1"/>
</dbReference>
<feature type="transmembrane region" description="Helical" evidence="11">
    <location>
        <begin position="304"/>
        <end position="326"/>
    </location>
</feature>
<dbReference type="InterPro" id="IPR001182">
    <property type="entry name" value="FtsW/RodA"/>
</dbReference>
<evidence type="ECO:0000256" key="1">
    <source>
        <dbReference type="ARBA" id="ARBA00004141"/>
    </source>
</evidence>
<sequence length="368" mass="40837">MMSFKKNFFKKFDLVLFTSVMLLCAFGLIIIMSATASYENSRFIKVQAITIGIGILAIFFISSFDYRILEKLYIPIYIFCNLLLMAVLIFGTGDENWGARRWFKIGSFQFQPSEIVKIGVIISFAKIVDKNKNNINNPFVLLKVLLFAAIPIGLIILQPDYGTAAVFMFFIVAMLFSAGLNLKYFGYALIIGIISLPIIWFSLDGIRKNRILVFLNPEHDTSASGYQAMQTIIAVGSGKLFGRGLFKGVQTQFGYLPEKQTDLIFAVVGEELGLMGGLTLLSLYFVLLYRLIKIAKETEDDFGSLMVIGISAMISIHVWQNIGMAIGLMPITGIPLPFISYGGTSLLVNMICIGIALSVGMKKEGLKF</sequence>
<keyword evidence="2" id="KW-1003">Cell membrane</keyword>
<dbReference type="InterPro" id="IPR011923">
    <property type="entry name" value="RodA/MrdB"/>
</dbReference>
<keyword evidence="10" id="KW-0961">Cell wall biogenesis/degradation</keyword>
<dbReference type="EMBL" id="JAKNID010000008">
    <property type="protein sequence ID" value="MCG4564534.1"/>
    <property type="molecule type" value="Genomic_DNA"/>
</dbReference>
<keyword evidence="9 11" id="KW-0472">Membrane</keyword>
<keyword evidence="7" id="KW-0573">Peptidoglycan synthesis</keyword>
<feature type="transmembrane region" description="Helical" evidence="11">
    <location>
        <begin position="163"/>
        <end position="180"/>
    </location>
</feature>
<reference evidence="12" key="1">
    <citation type="submission" date="2022-01" db="EMBL/GenBank/DDBJ databases">
        <title>Collection of gut derived symbiotic bacterial strains cultured from healthy donors.</title>
        <authorList>
            <person name="Lin H."/>
            <person name="Kohout C."/>
            <person name="Waligurski E."/>
            <person name="Pamer E.G."/>
        </authorList>
    </citation>
    <scope>NUCLEOTIDE SEQUENCE</scope>
    <source>
        <strain evidence="12">MSK.14.39</strain>
    </source>
</reference>
<feature type="transmembrane region" description="Helical" evidence="11">
    <location>
        <begin position="338"/>
        <end position="359"/>
    </location>
</feature>
<protein>
    <submittedName>
        <fullName evidence="12">Rod shape-determining protein RodA</fullName>
    </submittedName>
</protein>
<dbReference type="NCBIfam" id="TIGR02210">
    <property type="entry name" value="rodA_shape"/>
    <property type="match status" value="1"/>
</dbReference>
<evidence type="ECO:0000256" key="3">
    <source>
        <dbReference type="ARBA" id="ARBA00022676"/>
    </source>
</evidence>
<feature type="transmembrane region" description="Helical" evidence="11">
    <location>
        <begin position="12"/>
        <end position="36"/>
    </location>
</feature>